<sequence length="50" mass="5731">MVQNKCYRVTTGNKNCTDIFVTLAITDSRYLETGSIEKFGMRQGYGCMER</sequence>
<dbReference type="STRING" id="1194090.SAMN05443144_11585"/>
<dbReference type="Proteomes" id="UP000184041">
    <property type="component" value="Unassembled WGS sequence"/>
</dbReference>
<gene>
    <name evidence="1" type="ORF">SAMN05443144_11585</name>
</gene>
<dbReference type="AlphaFoldDB" id="A0A1M5FP74"/>
<evidence type="ECO:0000313" key="2">
    <source>
        <dbReference type="Proteomes" id="UP000184041"/>
    </source>
</evidence>
<reference evidence="1 2" key="1">
    <citation type="submission" date="2016-11" db="EMBL/GenBank/DDBJ databases">
        <authorList>
            <person name="Jaros S."/>
            <person name="Januszkiewicz K."/>
            <person name="Wedrychowicz H."/>
        </authorList>
    </citation>
    <scope>NUCLEOTIDE SEQUENCE [LARGE SCALE GENOMIC DNA]</scope>
    <source>
        <strain evidence="1 2">DSM 21986</strain>
    </source>
</reference>
<protein>
    <submittedName>
        <fullName evidence="1">Uncharacterized protein</fullName>
    </submittedName>
</protein>
<keyword evidence="2" id="KW-1185">Reference proteome</keyword>
<organism evidence="1 2">
    <name type="scientific">Fodinibius roseus</name>
    <dbReference type="NCBI Taxonomy" id="1194090"/>
    <lineage>
        <taxon>Bacteria</taxon>
        <taxon>Pseudomonadati</taxon>
        <taxon>Balneolota</taxon>
        <taxon>Balneolia</taxon>
        <taxon>Balneolales</taxon>
        <taxon>Balneolaceae</taxon>
        <taxon>Fodinibius</taxon>
    </lineage>
</organism>
<accession>A0A1M5FP74</accession>
<name>A0A1M5FP74_9BACT</name>
<proteinExistence type="predicted"/>
<evidence type="ECO:0000313" key="1">
    <source>
        <dbReference type="EMBL" id="SHF92961.1"/>
    </source>
</evidence>
<dbReference type="RefSeq" id="WP_211483187.1">
    <property type="nucleotide sequence ID" value="NZ_FQUS01000015.1"/>
</dbReference>
<dbReference type="EMBL" id="FQUS01000015">
    <property type="protein sequence ID" value="SHF92961.1"/>
    <property type="molecule type" value="Genomic_DNA"/>
</dbReference>